<gene>
    <name evidence="2" type="ORF">BLL52_2082</name>
</gene>
<dbReference type="AlphaFoldDB" id="A0A1Q8YCT6"/>
<dbReference type="RefSeq" id="WP_075586416.1">
    <property type="nucleotide sequence ID" value="NZ_MSYM01000013.1"/>
</dbReference>
<sequence>MYNAPAVSYPVGRSRFHAGLLAAVLLAGASSLAVWIMQSDQAGVRHLAALGLWLVTASVAIWAWLRSPAGQLTWDTKTWLWTSGEQARQVNVSAVLDSQSVLLLHLRTPENSLLWIWPERQTAPVRWLALRRAVFARLPASATADADKVVP</sequence>
<dbReference type="STRING" id="81479.RA876_04705"/>
<keyword evidence="1" id="KW-1133">Transmembrane helix</keyword>
<keyword evidence="1" id="KW-0472">Membrane</keyword>
<evidence type="ECO:0000313" key="2">
    <source>
        <dbReference type="EMBL" id="OLP05854.1"/>
    </source>
</evidence>
<dbReference type="Proteomes" id="UP000185911">
    <property type="component" value="Unassembled WGS sequence"/>
</dbReference>
<protein>
    <recommendedName>
        <fullName evidence="4">Toxin CptA</fullName>
    </recommendedName>
</protein>
<keyword evidence="3" id="KW-1185">Reference proteome</keyword>
<evidence type="ECO:0000313" key="3">
    <source>
        <dbReference type="Proteomes" id="UP000185911"/>
    </source>
</evidence>
<keyword evidence="1" id="KW-0812">Transmembrane</keyword>
<evidence type="ECO:0008006" key="4">
    <source>
        <dbReference type="Google" id="ProtNLM"/>
    </source>
</evidence>
<feature type="transmembrane region" description="Helical" evidence="1">
    <location>
        <begin position="47"/>
        <end position="65"/>
    </location>
</feature>
<feature type="transmembrane region" description="Helical" evidence="1">
    <location>
        <begin position="16"/>
        <end position="35"/>
    </location>
</feature>
<reference evidence="2 3" key="1">
    <citation type="submission" date="2017-01" db="EMBL/GenBank/DDBJ databases">
        <title>Genome sequence of Rhodoferax antarcticus ANT.BR, a psychrophilic purple nonsulfur bacterium from an Antarctic microbial mat.</title>
        <authorList>
            <person name="Baker J."/>
            <person name="Riester C."/>
            <person name="Skinner B."/>
            <person name="Newell A."/>
            <person name="Swingley W."/>
            <person name="Madigan M."/>
            <person name="Jung D."/>
            <person name="Asao M."/>
            <person name="Chen M."/>
            <person name="Loughlin P."/>
            <person name="Pan H."/>
            <person name="Lin S."/>
            <person name="Li N."/>
            <person name="Shaw J."/>
            <person name="Prado M."/>
            <person name="Sherman C."/>
            <person name="Li X."/>
            <person name="Tang J."/>
            <person name="Blankenship R."/>
            <person name="Zhao T."/>
            <person name="Touchman J."/>
            <person name="Sattley M."/>
        </authorList>
    </citation>
    <scope>NUCLEOTIDE SEQUENCE [LARGE SCALE GENOMIC DNA]</scope>
    <source>
        <strain evidence="2 3">ANT.BR</strain>
    </source>
</reference>
<organism evidence="2 3">
    <name type="scientific">Rhodoferax antarcticus ANT.BR</name>
    <dbReference type="NCBI Taxonomy" id="1111071"/>
    <lineage>
        <taxon>Bacteria</taxon>
        <taxon>Pseudomonadati</taxon>
        <taxon>Pseudomonadota</taxon>
        <taxon>Betaproteobacteria</taxon>
        <taxon>Burkholderiales</taxon>
        <taxon>Comamonadaceae</taxon>
        <taxon>Rhodoferax</taxon>
    </lineage>
</organism>
<accession>A0A1Q8YCT6</accession>
<comment type="caution">
    <text evidence="2">The sequence shown here is derived from an EMBL/GenBank/DDBJ whole genome shotgun (WGS) entry which is preliminary data.</text>
</comment>
<proteinExistence type="predicted"/>
<name>A0A1Q8YCT6_9BURK</name>
<evidence type="ECO:0000256" key="1">
    <source>
        <dbReference type="SAM" id="Phobius"/>
    </source>
</evidence>
<dbReference type="EMBL" id="MSYM01000013">
    <property type="protein sequence ID" value="OLP05854.1"/>
    <property type="molecule type" value="Genomic_DNA"/>
</dbReference>